<evidence type="ECO:0000256" key="10">
    <source>
        <dbReference type="SAM" id="MobiDB-lite"/>
    </source>
</evidence>
<dbReference type="OrthoDB" id="272392at2759"/>
<comment type="function">
    <text evidence="8 9">DNA-dependent RNA polymerase catalyzes the transcription of DNA into RNA using the four ribonucleoside triphosphates as substrates. Specific core component of RNA polymerase III which synthesizes small RNAs, such as 5S rRNA and tRNAs.</text>
</comment>
<evidence type="ECO:0000256" key="6">
    <source>
        <dbReference type="ARBA" id="ARBA00023163"/>
    </source>
</evidence>
<keyword evidence="7 9" id="KW-0539">Nucleus</keyword>
<feature type="domain" description="RNA polymerase III subunit RPC82-related helix-turn-helix" evidence="12">
    <location>
        <begin position="49"/>
        <end position="109"/>
    </location>
</feature>
<feature type="compositionally biased region" description="Basic and acidic residues" evidence="10">
    <location>
        <begin position="314"/>
        <end position="323"/>
    </location>
</feature>
<evidence type="ECO:0000256" key="8">
    <source>
        <dbReference type="ARBA" id="ARBA00025127"/>
    </source>
</evidence>
<dbReference type="Pfam" id="PF22536">
    <property type="entry name" value="WHD_POLR3C"/>
    <property type="match status" value="1"/>
</dbReference>
<evidence type="ECO:0000259" key="12">
    <source>
        <dbReference type="Pfam" id="PF08221"/>
    </source>
</evidence>
<name>A0A9W9TS56_9EURO</name>
<reference evidence="14" key="2">
    <citation type="journal article" date="2023" name="IMA Fungus">
        <title>Comparative genomic study of the Penicillium genus elucidates a diverse pangenome and 15 lateral gene transfer events.</title>
        <authorList>
            <person name="Petersen C."/>
            <person name="Sorensen T."/>
            <person name="Nielsen M.R."/>
            <person name="Sondergaard T.E."/>
            <person name="Sorensen J.L."/>
            <person name="Fitzpatrick D.A."/>
            <person name="Frisvad J.C."/>
            <person name="Nielsen K.L."/>
        </authorList>
    </citation>
    <scope>NUCLEOTIDE SEQUENCE</scope>
    <source>
        <strain evidence="14">IBT 19713</strain>
    </source>
</reference>
<evidence type="ECO:0000256" key="4">
    <source>
        <dbReference type="ARBA" id="ARBA00016689"/>
    </source>
</evidence>
<dbReference type="Proteomes" id="UP001150941">
    <property type="component" value="Unassembled WGS sequence"/>
</dbReference>
<keyword evidence="15" id="KW-1185">Reference proteome</keyword>
<gene>
    <name evidence="14" type="ORF">N7468_003322</name>
</gene>
<dbReference type="Pfam" id="PF08221">
    <property type="entry name" value="HTH_9"/>
    <property type="match status" value="1"/>
</dbReference>
<evidence type="ECO:0000259" key="13">
    <source>
        <dbReference type="Pfam" id="PF22536"/>
    </source>
</evidence>
<feature type="domain" description="RNA polymerase III Rpc82 C -terminal" evidence="11">
    <location>
        <begin position="216"/>
        <end position="501"/>
    </location>
</feature>
<comment type="subunit">
    <text evidence="3 9">Component of the RNA polymerase III (Pol III) complex consisting of 17 subunits.</text>
</comment>
<protein>
    <recommendedName>
        <fullName evidence="4 9">DNA-directed RNA polymerase III subunit RPC3</fullName>
        <shortName evidence="9">RNA polymerase III subunit C3</shortName>
    </recommendedName>
</protein>
<evidence type="ECO:0000256" key="5">
    <source>
        <dbReference type="ARBA" id="ARBA00022478"/>
    </source>
</evidence>
<comment type="similarity">
    <text evidence="2 9">Belongs to the RNA polymerase beta chain family.</text>
</comment>
<dbReference type="PANTHER" id="PTHR12949:SF0">
    <property type="entry name" value="DNA-DIRECTED RNA POLYMERASE III SUBUNIT RPC3"/>
    <property type="match status" value="1"/>
</dbReference>
<feature type="compositionally biased region" description="Acidic residues" evidence="10">
    <location>
        <begin position="324"/>
        <end position="333"/>
    </location>
</feature>
<feature type="region of interest" description="Disordered" evidence="10">
    <location>
        <begin position="305"/>
        <end position="333"/>
    </location>
</feature>
<comment type="subcellular location">
    <subcellularLocation>
        <location evidence="1 9">Nucleus</location>
    </subcellularLocation>
</comment>
<dbReference type="GO" id="GO:0005666">
    <property type="term" value="C:RNA polymerase III complex"/>
    <property type="evidence" value="ECO:0007669"/>
    <property type="project" value="UniProtKB-UniRule"/>
</dbReference>
<evidence type="ECO:0000256" key="1">
    <source>
        <dbReference type="ARBA" id="ARBA00004123"/>
    </source>
</evidence>
<dbReference type="InterPro" id="IPR039748">
    <property type="entry name" value="RPC3"/>
</dbReference>
<dbReference type="GO" id="GO:0003697">
    <property type="term" value="F:single-stranded DNA binding"/>
    <property type="evidence" value="ECO:0007669"/>
    <property type="project" value="UniProtKB-UniRule"/>
</dbReference>
<dbReference type="GeneID" id="83199922"/>
<evidence type="ECO:0000256" key="7">
    <source>
        <dbReference type="ARBA" id="ARBA00023242"/>
    </source>
</evidence>
<dbReference type="PANTHER" id="PTHR12949">
    <property type="entry name" value="RNA POLYMERASE III DNA DIRECTED -RELATED"/>
    <property type="match status" value="1"/>
</dbReference>
<evidence type="ECO:0000256" key="2">
    <source>
        <dbReference type="ARBA" id="ARBA00006835"/>
    </source>
</evidence>
<evidence type="ECO:0000313" key="15">
    <source>
        <dbReference type="Proteomes" id="UP001150941"/>
    </source>
</evidence>
<dbReference type="AlphaFoldDB" id="A0A9W9TS56"/>
<dbReference type="Gene3D" id="1.10.10.10">
    <property type="entry name" value="Winged helix-like DNA-binding domain superfamily/Winged helix DNA-binding domain"/>
    <property type="match status" value="2"/>
</dbReference>
<accession>A0A9W9TS56</accession>
<feature type="region of interest" description="Disordered" evidence="10">
    <location>
        <begin position="425"/>
        <end position="459"/>
    </location>
</feature>
<comment type="caution">
    <text evidence="14">The sequence shown here is derived from an EMBL/GenBank/DDBJ whole genome shotgun (WGS) entry which is preliminary data.</text>
</comment>
<evidence type="ECO:0000259" key="11">
    <source>
        <dbReference type="Pfam" id="PF05645"/>
    </source>
</evidence>
<organism evidence="14 15">
    <name type="scientific">Penicillium chermesinum</name>
    <dbReference type="NCBI Taxonomy" id="63820"/>
    <lineage>
        <taxon>Eukaryota</taxon>
        <taxon>Fungi</taxon>
        <taxon>Dikarya</taxon>
        <taxon>Ascomycota</taxon>
        <taxon>Pezizomycotina</taxon>
        <taxon>Eurotiomycetes</taxon>
        <taxon>Eurotiomycetidae</taxon>
        <taxon>Eurotiales</taxon>
        <taxon>Aspergillaceae</taxon>
        <taxon>Penicillium</taxon>
    </lineage>
</organism>
<evidence type="ECO:0000256" key="9">
    <source>
        <dbReference type="RuleBase" id="RU367076"/>
    </source>
</evidence>
<dbReference type="EMBL" id="JAPQKS010000003">
    <property type="protein sequence ID" value="KAJ5238703.1"/>
    <property type="molecule type" value="Genomic_DNA"/>
</dbReference>
<keyword evidence="5 9" id="KW-0240">DNA-directed RNA polymerase</keyword>
<evidence type="ECO:0000256" key="3">
    <source>
        <dbReference type="ARBA" id="ARBA00011206"/>
    </source>
</evidence>
<proteinExistence type="inferred from homology"/>
<keyword evidence="6 9" id="KW-0804">Transcription</keyword>
<dbReference type="InterPro" id="IPR055207">
    <property type="entry name" value="POLR3C_WHD"/>
</dbReference>
<feature type="domain" description="DNA-directed RNA polymerase III subunit RPC3 winged-helix" evidence="13">
    <location>
        <begin position="512"/>
        <end position="587"/>
    </location>
</feature>
<sequence length="674" mass="77164">MPHVIRDKQKIGKKEVAVGGLVCTNSFELYSLYAFVAVFLDSPLRHAVELCTLLIEDHFGELFARIFSTLQRYERLSLPRLKFYSHLSDRQLQNGLTAMIQHHLVFHFTSLDDGFTYYEANPHAAYYLVRSGKILHLVADRLGDYAAQIMETVMYLGHASVAHLETMPELQAQIPSHTNGLSHEDENPVSQTEDDGQFAHTNGNHAPALRAPIFSTLKKLASHGYLMRVREAHFQSPSDNYLEAHRIMTSRADIKNMKGKKYIEAVQDGVKNLIEERTGADLSESLQVNGLPRGVKRKRQGAVTTNGINGNYVEGDREKKHDDWSDDENELDETPMDSDLVVTVNYDKLDVALRNAKLVQFAAESNAPTATTEVFKCLLRRIEYATPRCREFREIPAEGEENDHFSVPIELQDLVDLIDPDLDLSSTFAPTNPPTSQPNSLGKRPLANGVNGDHYEDSTDASNSVSRAFEVNQHLNLLSEPPYNFTSSFSQAVIKWRVEFRGLARKLRHLELERMIETRYGDVALRVIRVLHTKGKLDEKRLLEISMLPFKELRQTLASMQSGGFVDLQEVPKDSQRQPSKTIFLWYYDPDRVCSNLLEDTYKAMSRTLQRIRFERDRLKDFLDKTERSDVKGHEEEYLTEEELEILQQWRDKEALLLAEVSRLDEMVAVFRDY</sequence>
<dbReference type="GO" id="GO:0006351">
    <property type="term" value="P:DNA-templated transcription"/>
    <property type="evidence" value="ECO:0007669"/>
    <property type="project" value="InterPro"/>
</dbReference>
<dbReference type="InterPro" id="IPR013197">
    <property type="entry name" value="RNA_pol_III_RPC82-rel_HTH"/>
</dbReference>
<dbReference type="InterPro" id="IPR008806">
    <property type="entry name" value="RNA_pol_III_Rpc82_C"/>
</dbReference>
<dbReference type="RefSeq" id="XP_058331622.1">
    <property type="nucleotide sequence ID" value="XM_058472619.1"/>
</dbReference>
<feature type="region of interest" description="Disordered" evidence="10">
    <location>
        <begin position="177"/>
        <end position="204"/>
    </location>
</feature>
<dbReference type="Pfam" id="PF05645">
    <property type="entry name" value="RNA_pol_Rpc82"/>
    <property type="match status" value="1"/>
</dbReference>
<dbReference type="InterPro" id="IPR036388">
    <property type="entry name" value="WH-like_DNA-bd_sf"/>
</dbReference>
<reference evidence="14" key="1">
    <citation type="submission" date="2022-11" db="EMBL/GenBank/DDBJ databases">
        <authorList>
            <person name="Petersen C."/>
        </authorList>
    </citation>
    <scope>NUCLEOTIDE SEQUENCE</scope>
    <source>
        <strain evidence="14">IBT 19713</strain>
    </source>
</reference>
<evidence type="ECO:0000313" key="14">
    <source>
        <dbReference type="EMBL" id="KAJ5238703.1"/>
    </source>
</evidence>